<dbReference type="EMBL" id="CP036266">
    <property type="protein sequence ID" value="QDT18599.1"/>
    <property type="molecule type" value="Genomic_DNA"/>
</dbReference>
<gene>
    <name evidence="2" type="ORF">HG66A1_03600</name>
</gene>
<sequence length="160" mass="17405">MNPAIRCSFYPYLLHKLPLNRPSRIVCCSPLARARGRSACTGTPDTTDATAPESPPLFTGFSLEQTELMQNVSHILFTADQDKLRSHRDKNLDTPGQNPATSGQNSVLASLSRFTNFVLNMTTSQKTNYTTGATVGSPDCADLAQNIFVPFAVKKIGNPE</sequence>
<reference evidence="2 3" key="1">
    <citation type="submission" date="2019-02" db="EMBL/GenBank/DDBJ databases">
        <title>Deep-cultivation of Planctomycetes and their phenomic and genomic characterization uncovers novel biology.</title>
        <authorList>
            <person name="Wiegand S."/>
            <person name="Jogler M."/>
            <person name="Boedeker C."/>
            <person name="Pinto D."/>
            <person name="Vollmers J."/>
            <person name="Rivas-Marin E."/>
            <person name="Kohn T."/>
            <person name="Peeters S.H."/>
            <person name="Heuer A."/>
            <person name="Rast P."/>
            <person name="Oberbeckmann S."/>
            <person name="Bunk B."/>
            <person name="Jeske O."/>
            <person name="Meyerdierks A."/>
            <person name="Storesund J.E."/>
            <person name="Kallscheuer N."/>
            <person name="Luecker S."/>
            <person name="Lage O.M."/>
            <person name="Pohl T."/>
            <person name="Merkel B.J."/>
            <person name="Hornburger P."/>
            <person name="Mueller R.-W."/>
            <person name="Bruemmer F."/>
            <person name="Labrenz M."/>
            <person name="Spormann A.M."/>
            <person name="Op den Camp H."/>
            <person name="Overmann J."/>
            <person name="Amann R."/>
            <person name="Jetten M.S.M."/>
            <person name="Mascher T."/>
            <person name="Medema M.H."/>
            <person name="Devos D.P."/>
            <person name="Kaster A.-K."/>
            <person name="Ovreas L."/>
            <person name="Rohde M."/>
            <person name="Galperin M.Y."/>
            <person name="Jogler C."/>
        </authorList>
    </citation>
    <scope>NUCLEOTIDE SEQUENCE [LARGE SCALE GENOMIC DNA]</scope>
    <source>
        <strain evidence="2 3">HG66A1</strain>
    </source>
</reference>
<evidence type="ECO:0000313" key="3">
    <source>
        <dbReference type="Proteomes" id="UP000320421"/>
    </source>
</evidence>
<accession>A0A517PGW1</accession>
<feature type="compositionally biased region" description="Polar residues" evidence="1">
    <location>
        <begin position="94"/>
        <end position="105"/>
    </location>
</feature>
<evidence type="ECO:0000313" key="2">
    <source>
        <dbReference type="EMBL" id="QDT18599.1"/>
    </source>
</evidence>
<organism evidence="2 3">
    <name type="scientific">Gimesia chilikensis</name>
    <dbReference type="NCBI Taxonomy" id="2605989"/>
    <lineage>
        <taxon>Bacteria</taxon>
        <taxon>Pseudomonadati</taxon>
        <taxon>Planctomycetota</taxon>
        <taxon>Planctomycetia</taxon>
        <taxon>Planctomycetales</taxon>
        <taxon>Planctomycetaceae</taxon>
        <taxon>Gimesia</taxon>
    </lineage>
</organism>
<protein>
    <submittedName>
        <fullName evidence="2">Uncharacterized protein</fullName>
    </submittedName>
</protein>
<keyword evidence="3" id="KW-1185">Reference proteome</keyword>
<name>A0A517PGW1_9PLAN</name>
<evidence type="ECO:0000256" key="1">
    <source>
        <dbReference type="SAM" id="MobiDB-lite"/>
    </source>
</evidence>
<dbReference type="Proteomes" id="UP000320421">
    <property type="component" value="Chromosome"/>
</dbReference>
<proteinExistence type="predicted"/>
<dbReference type="AlphaFoldDB" id="A0A517PGW1"/>
<feature type="region of interest" description="Disordered" evidence="1">
    <location>
        <begin position="86"/>
        <end position="105"/>
    </location>
</feature>